<organism evidence="1 2">
    <name type="scientific">Linnemannia exigua</name>
    <dbReference type="NCBI Taxonomy" id="604196"/>
    <lineage>
        <taxon>Eukaryota</taxon>
        <taxon>Fungi</taxon>
        <taxon>Fungi incertae sedis</taxon>
        <taxon>Mucoromycota</taxon>
        <taxon>Mortierellomycotina</taxon>
        <taxon>Mortierellomycetes</taxon>
        <taxon>Mortierellales</taxon>
        <taxon>Mortierellaceae</taxon>
        <taxon>Linnemannia</taxon>
    </lineage>
</organism>
<name>A0AAD4CZE3_9FUNG</name>
<accession>A0AAD4CZE3</accession>
<gene>
    <name evidence="1" type="ORF">BGZ95_008902</name>
</gene>
<keyword evidence="2" id="KW-1185">Reference proteome</keyword>
<protein>
    <submittedName>
        <fullName evidence="1">Uncharacterized protein</fullName>
    </submittedName>
</protein>
<comment type="caution">
    <text evidence="1">The sequence shown here is derived from an EMBL/GenBank/DDBJ whole genome shotgun (WGS) entry which is preliminary data.</text>
</comment>
<evidence type="ECO:0000313" key="2">
    <source>
        <dbReference type="Proteomes" id="UP001194580"/>
    </source>
</evidence>
<dbReference type="Proteomes" id="UP001194580">
    <property type="component" value="Unassembled WGS sequence"/>
</dbReference>
<dbReference type="AlphaFoldDB" id="A0AAD4CZE3"/>
<feature type="non-terminal residue" evidence="1">
    <location>
        <position position="96"/>
    </location>
</feature>
<evidence type="ECO:0000313" key="1">
    <source>
        <dbReference type="EMBL" id="KAG0247228.1"/>
    </source>
</evidence>
<sequence length="96" mass="10291">MCITSRRALDEDVRVVIWRLGKQIGKSCPRIVQLCLVVESINRNGRALFVVGNGDAPEGSLAATSLNAGAGLPSTMRFLRVETVFVDATSTSNALE</sequence>
<proteinExistence type="predicted"/>
<reference evidence="1" key="1">
    <citation type="journal article" date="2020" name="Fungal Divers.">
        <title>Resolving the Mortierellaceae phylogeny through synthesis of multi-gene phylogenetics and phylogenomics.</title>
        <authorList>
            <person name="Vandepol N."/>
            <person name="Liber J."/>
            <person name="Desiro A."/>
            <person name="Na H."/>
            <person name="Kennedy M."/>
            <person name="Barry K."/>
            <person name="Grigoriev I.V."/>
            <person name="Miller A.N."/>
            <person name="O'Donnell K."/>
            <person name="Stajich J.E."/>
            <person name="Bonito G."/>
        </authorList>
    </citation>
    <scope>NUCLEOTIDE SEQUENCE</scope>
    <source>
        <strain evidence="1">NRRL 28262</strain>
    </source>
</reference>
<dbReference type="EMBL" id="JAAAIL010004900">
    <property type="protein sequence ID" value="KAG0247228.1"/>
    <property type="molecule type" value="Genomic_DNA"/>
</dbReference>